<keyword evidence="2" id="KW-1185">Reference proteome</keyword>
<dbReference type="RefSeq" id="WP_377551918.1">
    <property type="nucleotide sequence ID" value="NZ_JBHSBN010000030.1"/>
</dbReference>
<evidence type="ECO:0000313" key="1">
    <source>
        <dbReference type="EMBL" id="MFC4109916.1"/>
    </source>
</evidence>
<accession>A0ABV8KWA5</accession>
<evidence type="ECO:0000313" key="2">
    <source>
        <dbReference type="Proteomes" id="UP001595868"/>
    </source>
</evidence>
<protein>
    <submittedName>
        <fullName evidence="1">Uncharacterized protein</fullName>
    </submittedName>
</protein>
<sequence>MSSGRLVNAWSSYDSEEVCWWEAIFPFELGPGVLLPWQDAVLTAADDTDMLRIYKLDRIGYLRERDGYLVDFLRDHPESVPHSEDEWRPAGFALNYLEAFPDRGSKTRLTYADQEGEPADAWVDNMHEFAYPLGLIRSYPYSPFSIEYFISELDDTDFPNHVGTIFSISTDIWFPWTSSFSHESESGLMDEILDNRGLAAINGPRLNTFLHRMRDEVARIGGIWTAKGGNNHLQAQLNEEGVNLSAPRPTP</sequence>
<reference evidence="2" key="1">
    <citation type="journal article" date="2019" name="Int. J. Syst. Evol. Microbiol.">
        <title>The Global Catalogue of Microorganisms (GCM) 10K type strain sequencing project: providing services to taxonomists for standard genome sequencing and annotation.</title>
        <authorList>
            <consortium name="The Broad Institute Genomics Platform"/>
            <consortium name="The Broad Institute Genome Sequencing Center for Infectious Disease"/>
            <person name="Wu L."/>
            <person name="Ma J."/>
        </authorList>
    </citation>
    <scope>NUCLEOTIDE SEQUENCE [LARGE SCALE GENOMIC DNA]</scope>
    <source>
        <strain evidence="2">2902at01</strain>
    </source>
</reference>
<proteinExistence type="predicted"/>
<name>A0ABV8KWA5_9ACTN</name>
<dbReference type="EMBL" id="JBHSBN010000030">
    <property type="protein sequence ID" value="MFC4109916.1"/>
    <property type="molecule type" value="Genomic_DNA"/>
</dbReference>
<dbReference type="Proteomes" id="UP001595868">
    <property type="component" value="Unassembled WGS sequence"/>
</dbReference>
<comment type="caution">
    <text evidence="1">The sequence shown here is derived from an EMBL/GenBank/DDBJ whole genome shotgun (WGS) entry which is preliminary data.</text>
</comment>
<gene>
    <name evidence="1" type="ORF">ACFOX0_28810</name>
</gene>
<organism evidence="1 2">
    <name type="scientific">Micromonospora zhanjiangensis</name>
    <dbReference type="NCBI Taxonomy" id="1522057"/>
    <lineage>
        <taxon>Bacteria</taxon>
        <taxon>Bacillati</taxon>
        <taxon>Actinomycetota</taxon>
        <taxon>Actinomycetes</taxon>
        <taxon>Micromonosporales</taxon>
        <taxon>Micromonosporaceae</taxon>
        <taxon>Micromonospora</taxon>
    </lineage>
</organism>